<organism evidence="2">
    <name type="scientific">Pedobacter sp. KACC 23697</name>
    <dbReference type="NCBI Taxonomy" id="3149230"/>
    <lineage>
        <taxon>Bacteria</taxon>
        <taxon>Pseudomonadati</taxon>
        <taxon>Bacteroidota</taxon>
        <taxon>Sphingobacteriia</taxon>
        <taxon>Sphingobacteriales</taxon>
        <taxon>Sphingobacteriaceae</taxon>
        <taxon>Pedobacter</taxon>
    </lineage>
</organism>
<reference evidence="2" key="1">
    <citation type="submission" date="2024-05" db="EMBL/GenBank/DDBJ databases">
        <authorList>
            <person name="Kim S."/>
            <person name="Heo J."/>
            <person name="Choi H."/>
            <person name="Choi Y."/>
            <person name="Kwon S.-W."/>
            <person name="Kim Y."/>
        </authorList>
    </citation>
    <scope>NUCLEOTIDE SEQUENCE</scope>
    <source>
        <strain evidence="2">KACC 23697</strain>
    </source>
</reference>
<dbReference type="RefSeq" id="WP_406825622.1">
    <property type="nucleotide sequence ID" value="NZ_CP157485.1"/>
</dbReference>
<dbReference type="EMBL" id="CP157485">
    <property type="protein sequence ID" value="XBO48236.1"/>
    <property type="molecule type" value="Genomic_DNA"/>
</dbReference>
<dbReference type="PROSITE" id="PS51257">
    <property type="entry name" value="PROKAR_LIPOPROTEIN"/>
    <property type="match status" value="1"/>
</dbReference>
<feature type="signal peptide" evidence="1">
    <location>
        <begin position="1"/>
        <end position="23"/>
    </location>
</feature>
<accession>A0AAU7K6T3</accession>
<feature type="chain" id="PRO_5043358220" description="DUF4142 domain-containing protein" evidence="1">
    <location>
        <begin position="24"/>
        <end position="175"/>
    </location>
</feature>
<evidence type="ECO:0008006" key="3">
    <source>
        <dbReference type="Google" id="ProtNLM"/>
    </source>
</evidence>
<evidence type="ECO:0000313" key="2">
    <source>
        <dbReference type="EMBL" id="XBO48236.1"/>
    </source>
</evidence>
<keyword evidence="1" id="KW-0732">Signal</keyword>
<protein>
    <recommendedName>
        <fullName evidence="3">DUF4142 domain-containing protein</fullName>
    </recommendedName>
</protein>
<gene>
    <name evidence="2" type="ORF">ABEG20_01305</name>
</gene>
<proteinExistence type="predicted"/>
<name>A0AAU7K6T3_9SPHI</name>
<sequence length="175" mass="20046">MLQRNILLILLIVGLTSCQSKKAAQLNTVLVHAERNIFNIMVGKNGPNEKKLKCLIDGNFKCALQAVDDKEKAFNQVINEINAVETKDIEHGNELKKAAVSYYDAVKQVEISDRQEIVLQQLSQDKKNTIQMRDSAMAKQWQLLNKKMEMRKLITKKETKLAEIQKQFNLVNHLN</sequence>
<evidence type="ECO:0000256" key="1">
    <source>
        <dbReference type="SAM" id="SignalP"/>
    </source>
</evidence>
<dbReference type="AlphaFoldDB" id="A0AAU7K6T3"/>